<dbReference type="InterPro" id="IPR050313">
    <property type="entry name" value="Carb_Metab_HTH_regulators"/>
</dbReference>
<dbReference type="PROSITE" id="PS00894">
    <property type="entry name" value="HTH_DEOR_1"/>
    <property type="match status" value="1"/>
</dbReference>
<dbReference type="Pfam" id="PF00455">
    <property type="entry name" value="DeoRC"/>
    <property type="match status" value="1"/>
</dbReference>
<evidence type="ECO:0000256" key="4">
    <source>
        <dbReference type="ARBA" id="ARBA00023125"/>
    </source>
</evidence>
<keyword evidence="5" id="KW-0804">Transcription</keyword>
<dbReference type="Pfam" id="PF08220">
    <property type="entry name" value="HTH_DeoR"/>
    <property type="match status" value="1"/>
</dbReference>
<keyword evidence="4" id="KW-0238">DNA-binding</keyword>
<dbReference type="InterPro" id="IPR036390">
    <property type="entry name" value="WH_DNA-bd_sf"/>
</dbReference>
<evidence type="ECO:0000259" key="7">
    <source>
        <dbReference type="PROSITE" id="PS51000"/>
    </source>
</evidence>
<dbReference type="RefSeq" id="WP_069697585.1">
    <property type="nucleotide sequence ID" value="NZ_JAGGMA010000035.1"/>
</dbReference>
<dbReference type="SUPFAM" id="SSF100950">
    <property type="entry name" value="NagB/RpiA/CoA transferase-like"/>
    <property type="match status" value="1"/>
</dbReference>
<dbReference type="GO" id="GO:0003700">
    <property type="term" value="F:DNA-binding transcription factor activity"/>
    <property type="evidence" value="ECO:0007669"/>
    <property type="project" value="InterPro"/>
</dbReference>
<evidence type="ECO:0000256" key="3">
    <source>
        <dbReference type="ARBA" id="ARBA00023015"/>
    </source>
</evidence>
<comment type="caution">
    <text evidence="8">The sequence shown here is derived from an EMBL/GenBank/DDBJ whole genome shotgun (WGS) entry which is preliminary data.</text>
</comment>
<dbReference type="SMART" id="SM00420">
    <property type="entry name" value="HTH_DEOR"/>
    <property type="match status" value="1"/>
</dbReference>
<proteinExistence type="predicted"/>
<reference evidence="8 9" key="1">
    <citation type="submission" date="2016-09" db="EMBL/GenBank/DDBJ databases">
        <authorList>
            <person name="Capua I."/>
            <person name="De Benedictis P."/>
            <person name="Joannis T."/>
            <person name="Lombin L.H."/>
            <person name="Cattoli G."/>
        </authorList>
    </citation>
    <scope>NUCLEOTIDE SEQUENCE [LARGE SCALE GENOMIC DNA]</scope>
    <source>
        <strain evidence="8 9">LMG 25899</strain>
    </source>
</reference>
<dbReference type="Gene3D" id="3.40.50.1360">
    <property type="match status" value="1"/>
</dbReference>
<evidence type="ECO:0000313" key="8">
    <source>
        <dbReference type="EMBL" id="OEH83416.1"/>
    </source>
</evidence>
<keyword evidence="2" id="KW-0678">Repressor</keyword>
<dbReference type="PRINTS" id="PR00037">
    <property type="entry name" value="HTHLACR"/>
</dbReference>
<dbReference type="PANTHER" id="PTHR30363">
    <property type="entry name" value="HTH-TYPE TRANSCRIPTIONAL REGULATOR SRLR-RELATED"/>
    <property type="match status" value="1"/>
</dbReference>
<dbReference type="OrthoDB" id="9798651at2"/>
<name>A0A1E5KZX6_9ENTE</name>
<sequence>MIKEERQKALLALLDKQEFVKVTDITDKINVTEMTVRRDLKELEEQGKLIRVHGGAKASAKKDLSRFELSHIEKKNIHLTEKEAVAKNIAQQIQTGDTVFLGPGTTIELVYDYLECDFAKIVTNSIHVFDKFKNDSRFELILIGGSYRSKTGAFVGTIANDTVTNIQVYKAFIGVNGILDNFVTNSNEDEGVTQRIILQSAHIKYIIADHFKLDKQDFYKFYSLSEADYLITDQTIPSDVLARYEKIITIIH</sequence>
<dbReference type="PROSITE" id="PS51000">
    <property type="entry name" value="HTH_DEOR_2"/>
    <property type="match status" value="1"/>
</dbReference>
<evidence type="ECO:0000313" key="9">
    <source>
        <dbReference type="Proteomes" id="UP000095256"/>
    </source>
</evidence>
<evidence type="ECO:0000256" key="6">
    <source>
        <dbReference type="ARBA" id="ARBA00024937"/>
    </source>
</evidence>
<comment type="function">
    <text evidence="6">Repressor of the lactose catabolism operon. Galactose-6-phosphate is the inducer.</text>
</comment>
<evidence type="ECO:0000256" key="1">
    <source>
        <dbReference type="ARBA" id="ARBA00021390"/>
    </source>
</evidence>
<organism evidence="8 9">
    <name type="scientific">Enterococcus rivorum</name>
    <dbReference type="NCBI Taxonomy" id="762845"/>
    <lineage>
        <taxon>Bacteria</taxon>
        <taxon>Bacillati</taxon>
        <taxon>Bacillota</taxon>
        <taxon>Bacilli</taxon>
        <taxon>Lactobacillales</taxon>
        <taxon>Enterococcaceae</taxon>
        <taxon>Enterococcus</taxon>
    </lineage>
</organism>
<protein>
    <recommendedName>
        <fullName evidence="1">Lactose phosphotransferase system repressor</fullName>
    </recommendedName>
</protein>
<dbReference type="InterPro" id="IPR014036">
    <property type="entry name" value="DeoR-like_C"/>
</dbReference>
<dbReference type="InterPro" id="IPR037171">
    <property type="entry name" value="NagB/RpiA_transferase-like"/>
</dbReference>
<dbReference type="Proteomes" id="UP000095256">
    <property type="component" value="Unassembled WGS sequence"/>
</dbReference>
<dbReference type="AlphaFoldDB" id="A0A1E5KZX6"/>
<accession>A0A1E5KZX6</accession>
<dbReference type="Gene3D" id="1.10.10.10">
    <property type="entry name" value="Winged helix-like DNA-binding domain superfamily/Winged helix DNA-binding domain"/>
    <property type="match status" value="1"/>
</dbReference>
<dbReference type="SMART" id="SM01134">
    <property type="entry name" value="DeoRC"/>
    <property type="match status" value="1"/>
</dbReference>
<keyword evidence="3" id="KW-0805">Transcription regulation</keyword>
<dbReference type="InterPro" id="IPR036388">
    <property type="entry name" value="WH-like_DNA-bd_sf"/>
</dbReference>
<dbReference type="SUPFAM" id="SSF46785">
    <property type="entry name" value="Winged helix' DNA-binding domain"/>
    <property type="match status" value="1"/>
</dbReference>
<dbReference type="InterPro" id="IPR001034">
    <property type="entry name" value="DeoR_HTH"/>
</dbReference>
<evidence type="ECO:0000256" key="5">
    <source>
        <dbReference type="ARBA" id="ARBA00023163"/>
    </source>
</evidence>
<dbReference type="EMBL" id="MIEK01000007">
    <property type="protein sequence ID" value="OEH83416.1"/>
    <property type="molecule type" value="Genomic_DNA"/>
</dbReference>
<keyword evidence="9" id="KW-1185">Reference proteome</keyword>
<dbReference type="InterPro" id="IPR018356">
    <property type="entry name" value="Tscrpt_reg_HTH_DeoR_CS"/>
</dbReference>
<evidence type="ECO:0000256" key="2">
    <source>
        <dbReference type="ARBA" id="ARBA00022491"/>
    </source>
</evidence>
<dbReference type="PANTHER" id="PTHR30363:SF4">
    <property type="entry name" value="GLYCEROL-3-PHOSPHATE REGULON REPRESSOR"/>
    <property type="match status" value="1"/>
</dbReference>
<feature type="domain" description="HTH deoR-type" evidence="7">
    <location>
        <begin position="3"/>
        <end position="58"/>
    </location>
</feature>
<dbReference type="STRING" id="762845.BCR26_09530"/>
<dbReference type="GO" id="GO:0003677">
    <property type="term" value="F:DNA binding"/>
    <property type="evidence" value="ECO:0007669"/>
    <property type="project" value="UniProtKB-KW"/>
</dbReference>
<gene>
    <name evidence="8" type="ORF">BCR26_09530</name>
</gene>